<reference evidence="1 2" key="1">
    <citation type="submission" date="2023-07" db="EMBL/GenBank/DDBJ databases">
        <title>Sorghum-associated microbial communities from plants grown in Nebraska, USA.</title>
        <authorList>
            <person name="Schachtman D."/>
        </authorList>
    </citation>
    <scope>NUCLEOTIDE SEQUENCE [LARGE SCALE GENOMIC DNA]</scope>
    <source>
        <strain evidence="1 2">DS1781</strain>
    </source>
</reference>
<dbReference type="RefSeq" id="WP_309901141.1">
    <property type="nucleotide sequence ID" value="NZ_JAVDRF010000004.1"/>
</dbReference>
<evidence type="ECO:0000313" key="1">
    <source>
        <dbReference type="EMBL" id="MDR6536270.1"/>
    </source>
</evidence>
<sequence length="79" mass="8599">MFDRTLRYLTTAARWTSPRYFVALLAGVLLALAWRAPTGNLEAAMRHPLANGGAASVSMSSRFDSLRNQAASGDERSNL</sequence>
<dbReference type="EMBL" id="JAVDRF010000004">
    <property type="protein sequence ID" value="MDR6536270.1"/>
    <property type="molecule type" value="Genomic_DNA"/>
</dbReference>
<keyword evidence="2" id="KW-1185">Reference proteome</keyword>
<name>A0ABU1NCT1_9BURK</name>
<proteinExistence type="predicted"/>
<protein>
    <submittedName>
        <fullName evidence="1">Uncharacterized protein</fullName>
    </submittedName>
</protein>
<organism evidence="1 2">
    <name type="scientific">Variovorax soli</name>
    <dbReference type="NCBI Taxonomy" id="376815"/>
    <lineage>
        <taxon>Bacteria</taxon>
        <taxon>Pseudomonadati</taxon>
        <taxon>Pseudomonadota</taxon>
        <taxon>Betaproteobacteria</taxon>
        <taxon>Burkholderiales</taxon>
        <taxon>Comamonadaceae</taxon>
        <taxon>Variovorax</taxon>
    </lineage>
</organism>
<comment type="caution">
    <text evidence="1">The sequence shown here is derived from an EMBL/GenBank/DDBJ whole genome shotgun (WGS) entry which is preliminary data.</text>
</comment>
<dbReference type="Proteomes" id="UP001184230">
    <property type="component" value="Unassembled WGS sequence"/>
</dbReference>
<accession>A0ABU1NCT1</accession>
<evidence type="ECO:0000313" key="2">
    <source>
        <dbReference type="Proteomes" id="UP001184230"/>
    </source>
</evidence>
<gene>
    <name evidence="1" type="ORF">J2739_002043</name>
</gene>